<feature type="compositionally biased region" description="Polar residues" evidence="1">
    <location>
        <begin position="1"/>
        <end position="10"/>
    </location>
</feature>
<accession>A0A7S4D8S7</accession>
<evidence type="ECO:0000256" key="1">
    <source>
        <dbReference type="SAM" id="MobiDB-lite"/>
    </source>
</evidence>
<dbReference type="AlphaFoldDB" id="A0A7S4D8S7"/>
<dbReference type="InterPro" id="IPR036412">
    <property type="entry name" value="HAD-like_sf"/>
</dbReference>
<proteinExistence type="predicted"/>
<name>A0A7S4D8S7_HETAK</name>
<organism evidence="2">
    <name type="scientific">Heterosigma akashiwo</name>
    <name type="common">Chromophytic alga</name>
    <name type="synonym">Heterosigma carterae</name>
    <dbReference type="NCBI Taxonomy" id="2829"/>
    <lineage>
        <taxon>Eukaryota</taxon>
        <taxon>Sar</taxon>
        <taxon>Stramenopiles</taxon>
        <taxon>Ochrophyta</taxon>
        <taxon>Raphidophyceae</taxon>
        <taxon>Chattonellales</taxon>
        <taxon>Chattonellaceae</taxon>
        <taxon>Heterosigma</taxon>
    </lineage>
</organism>
<reference evidence="2" key="1">
    <citation type="submission" date="2021-01" db="EMBL/GenBank/DDBJ databases">
        <authorList>
            <person name="Corre E."/>
            <person name="Pelletier E."/>
            <person name="Niang G."/>
            <person name="Scheremetjew M."/>
            <person name="Finn R."/>
            <person name="Kale V."/>
            <person name="Holt S."/>
            <person name="Cochrane G."/>
            <person name="Meng A."/>
            <person name="Brown T."/>
            <person name="Cohen L."/>
        </authorList>
    </citation>
    <scope>NUCLEOTIDE SEQUENCE</scope>
    <source>
        <strain evidence="2">CCMP3107</strain>
    </source>
</reference>
<dbReference type="Gene3D" id="3.40.50.1000">
    <property type="entry name" value="HAD superfamily/HAD-like"/>
    <property type="match status" value="1"/>
</dbReference>
<protein>
    <submittedName>
        <fullName evidence="2">Uncharacterized protein</fullName>
    </submittedName>
</protein>
<evidence type="ECO:0000313" key="2">
    <source>
        <dbReference type="EMBL" id="CAE0634962.1"/>
    </source>
</evidence>
<dbReference type="SUPFAM" id="SSF56784">
    <property type="entry name" value="HAD-like"/>
    <property type="match status" value="1"/>
</dbReference>
<sequence>MEVTRQQSTELKLGKGPGQAGDGASLRAAREIVGRQENTASQWMLRPGTSTLLRWLAVRSMLTVLLPGPTTSQAVSSSREDIFRSISDRIGIDSSKIMVVTKSNVNIKEARRLQFWTCKCQQSSGANDGYHSYADYCIASVNEVQHKIEDVNGISYRQ</sequence>
<dbReference type="InterPro" id="IPR023214">
    <property type="entry name" value="HAD_sf"/>
</dbReference>
<feature type="region of interest" description="Disordered" evidence="1">
    <location>
        <begin position="1"/>
        <end position="23"/>
    </location>
</feature>
<gene>
    <name evidence="2" type="ORF">HAKA00212_LOCUS13702</name>
</gene>
<dbReference type="EMBL" id="HBIU01029713">
    <property type="protein sequence ID" value="CAE0634962.1"/>
    <property type="molecule type" value="Transcribed_RNA"/>
</dbReference>